<reference evidence="2 3" key="1">
    <citation type="submission" date="2019-01" db="EMBL/GenBank/DDBJ databases">
        <title>Nocardioides guangzhouensis sp. nov., an actinobacterium isolated from soil.</title>
        <authorList>
            <person name="Fu Y."/>
            <person name="Cai Y."/>
            <person name="Lin Z."/>
            <person name="Chen P."/>
        </authorList>
    </citation>
    <scope>NUCLEOTIDE SEQUENCE [LARGE SCALE GENOMIC DNA]</scope>
    <source>
        <strain evidence="2 3">130</strain>
    </source>
</reference>
<feature type="compositionally biased region" description="Basic and acidic residues" evidence="1">
    <location>
        <begin position="132"/>
        <end position="147"/>
    </location>
</feature>
<dbReference type="EMBL" id="SDKM01000022">
    <property type="protein sequence ID" value="RYP84619.1"/>
    <property type="molecule type" value="Genomic_DNA"/>
</dbReference>
<evidence type="ECO:0000256" key="1">
    <source>
        <dbReference type="SAM" id="MobiDB-lite"/>
    </source>
</evidence>
<sequence length="261" mass="28908">MTWLKLSDGFTRQPSMLRLSRSARYLHIEGLEYCNEQLTDGYLPRNALGRVTDDPDPESSVAALVVEGLWQPVGDEGWQLDWSDQERAVAVRRRKKQNAERQAAWRERRDLHKAGDHSKCDPTRCPYLTRYVSRDVTDNETRDETREGTGSPPVTRDVTDDETLDVTRNATPPRPLPTRPDPSRPVPKGQGQGQGQGQGAGGPVPGSAGAPPDPPPQKDKPPGVSDADWYRKRNRGGTCDCESSRGYDPEGECFDCGGDKP</sequence>
<feature type="region of interest" description="Disordered" evidence="1">
    <location>
        <begin position="93"/>
        <end position="261"/>
    </location>
</feature>
<accession>A0A4V1XYW0</accession>
<keyword evidence="3" id="KW-1185">Reference proteome</keyword>
<evidence type="ECO:0000313" key="2">
    <source>
        <dbReference type="EMBL" id="RYP84619.1"/>
    </source>
</evidence>
<dbReference type="RefSeq" id="WP_134718791.1">
    <property type="nucleotide sequence ID" value="NZ_SDKM01000022.1"/>
</dbReference>
<dbReference type="AlphaFoldDB" id="A0A4V1XYW0"/>
<organism evidence="2 3">
    <name type="scientific">Nocardioides guangzhouensis</name>
    <dbReference type="NCBI Taxonomy" id="2497878"/>
    <lineage>
        <taxon>Bacteria</taxon>
        <taxon>Bacillati</taxon>
        <taxon>Actinomycetota</taxon>
        <taxon>Actinomycetes</taxon>
        <taxon>Propionibacteriales</taxon>
        <taxon>Nocardioidaceae</taxon>
        <taxon>Nocardioides</taxon>
    </lineage>
</organism>
<evidence type="ECO:0000313" key="3">
    <source>
        <dbReference type="Proteomes" id="UP000295198"/>
    </source>
</evidence>
<protein>
    <submittedName>
        <fullName evidence="2">Uncharacterized protein</fullName>
    </submittedName>
</protein>
<proteinExistence type="predicted"/>
<dbReference type="OrthoDB" id="3790554at2"/>
<gene>
    <name evidence="2" type="ORF">EKO23_15255</name>
</gene>
<feature type="compositionally biased region" description="Basic and acidic residues" evidence="1">
    <location>
        <begin position="97"/>
        <end position="122"/>
    </location>
</feature>
<comment type="caution">
    <text evidence="2">The sequence shown here is derived from an EMBL/GenBank/DDBJ whole genome shotgun (WGS) entry which is preliminary data.</text>
</comment>
<feature type="compositionally biased region" description="Pro residues" evidence="1">
    <location>
        <begin position="172"/>
        <end position="185"/>
    </location>
</feature>
<dbReference type="Proteomes" id="UP000295198">
    <property type="component" value="Unassembled WGS sequence"/>
</dbReference>
<feature type="compositionally biased region" description="Gly residues" evidence="1">
    <location>
        <begin position="190"/>
        <end position="204"/>
    </location>
</feature>
<name>A0A4V1XYW0_9ACTN</name>